<gene>
    <name evidence="2" type="primary">Aste57867_19210</name>
    <name evidence="1" type="ORF">As57867_019146</name>
    <name evidence="2" type="ORF">ASTE57867_19210</name>
</gene>
<proteinExistence type="predicted"/>
<reference evidence="1" key="2">
    <citation type="submission" date="2019-06" db="EMBL/GenBank/DDBJ databases">
        <title>Genomics analysis of Aphanomyces spp. identifies a new class of oomycete effector associated with host adaptation.</title>
        <authorList>
            <person name="Gaulin E."/>
        </authorList>
    </citation>
    <scope>NUCLEOTIDE SEQUENCE</scope>
    <source>
        <strain evidence="1">CBS 578.67</strain>
    </source>
</reference>
<sequence length="210" mass="23522">MHAALVRSADVAHSKPPATLRTPWQFDANQATRVVGFVETNALVVPFATPTHVIDVPGNVCLRQGYVQRNSLVCSLHVAYNDEVSVPTACRRMLYHMKNDMDTLLWNESSHIEVLEPHKALRLFLCSTSDMGEMESTVKLLKVVAAGHRDVPDLDLSRPFRHFVKVDNTDPTSMLRRKVDHNLCLDPPLLDTEMIVTRTPTLDQACSLVV</sequence>
<keyword evidence="3" id="KW-1185">Reference proteome</keyword>
<name>A0A485LC79_9STRA</name>
<dbReference type="EMBL" id="CAADRA010006486">
    <property type="protein sequence ID" value="VFT95931.1"/>
    <property type="molecule type" value="Genomic_DNA"/>
</dbReference>
<reference evidence="2 3" key="1">
    <citation type="submission" date="2019-03" db="EMBL/GenBank/DDBJ databases">
        <authorList>
            <person name="Gaulin E."/>
            <person name="Dumas B."/>
        </authorList>
    </citation>
    <scope>NUCLEOTIDE SEQUENCE [LARGE SCALE GENOMIC DNA]</scope>
    <source>
        <strain evidence="2">CBS 568.67</strain>
    </source>
</reference>
<evidence type="ECO:0000313" key="2">
    <source>
        <dbReference type="EMBL" id="VFT95931.1"/>
    </source>
</evidence>
<evidence type="ECO:0000313" key="1">
    <source>
        <dbReference type="EMBL" id="KAF0689335.1"/>
    </source>
</evidence>
<protein>
    <submittedName>
        <fullName evidence="2">Aste57867_19210 protein</fullName>
    </submittedName>
</protein>
<accession>A0A485LC79</accession>
<evidence type="ECO:0000313" key="3">
    <source>
        <dbReference type="Proteomes" id="UP000332933"/>
    </source>
</evidence>
<dbReference type="Proteomes" id="UP000332933">
    <property type="component" value="Unassembled WGS sequence"/>
</dbReference>
<dbReference type="AlphaFoldDB" id="A0A485LC79"/>
<dbReference type="OrthoDB" id="125363at2759"/>
<dbReference type="EMBL" id="VJMH01006465">
    <property type="protein sequence ID" value="KAF0689335.1"/>
    <property type="molecule type" value="Genomic_DNA"/>
</dbReference>
<organism evidence="2 3">
    <name type="scientific">Aphanomyces stellatus</name>
    <dbReference type="NCBI Taxonomy" id="120398"/>
    <lineage>
        <taxon>Eukaryota</taxon>
        <taxon>Sar</taxon>
        <taxon>Stramenopiles</taxon>
        <taxon>Oomycota</taxon>
        <taxon>Saprolegniomycetes</taxon>
        <taxon>Saprolegniales</taxon>
        <taxon>Verrucalvaceae</taxon>
        <taxon>Aphanomyces</taxon>
    </lineage>
</organism>